<reference evidence="2 3" key="1">
    <citation type="submission" date="2024-05" db="EMBL/GenBank/DDBJ databases">
        <title>Genome sequencing and assembly of Indian major carp, Cirrhinus mrigala (Hamilton, 1822).</title>
        <authorList>
            <person name="Mohindra V."/>
            <person name="Chowdhury L.M."/>
            <person name="Lal K."/>
            <person name="Jena J.K."/>
        </authorList>
    </citation>
    <scope>NUCLEOTIDE SEQUENCE [LARGE SCALE GENOMIC DNA]</scope>
    <source>
        <strain evidence="2">CM1030</strain>
        <tissue evidence="2">Blood</tissue>
    </source>
</reference>
<keyword evidence="3" id="KW-1185">Reference proteome</keyword>
<feature type="region of interest" description="Disordered" evidence="1">
    <location>
        <begin position="1"/>
        <end position="40"/>
    </location>
</feature>
<evidence type="ECO:0000256" key="1">
    <source>
        <dbReference type="SAM" id="MobiDB-lite"/>
    </source>
</evidence>
<evidence type="ECO:0000313" key="3">
    <source>
        <dbReference type="Proteomes" id="UP001529510"/>
    </source>
</evidence>
<accession>A0ABD0QKZ3</accession>
<protein>
    <submittedName>
        <fullName evidence="2">Uncharacterized protein</fullName>
    </submittedName>
</protein>
<comment type="caution">
    <text evidence="2">The sequence shown here is derived from an EMBL/GenBank/DDBJ whole genome shotgun (WGS) entry which is preliminary data.</text>
</comment>
<dbReference type="EMBL" id="JAMKFB020000008">
    <property type="protein sequence ID" value="KAL0186892.1"/>
    <property type="molecule type" value="Genomic_DNA"/>
</dbReference>
<gene>
    <name evidence="2" type="ORF">M9458_018562</name>
</gene>
<evidence type="ECO:0000313" key="2">
    <source>
        <dbReference type="EMBL" id="KAL0186892.1"/>
    </source>
</evidence>
<proteinExistence type="predicted"/>
<sequence>MFGQIRDRGDSGDRSHPARNFGPWKSQIPQSDIQGPDLPDDLHLTKSAAACFTGPTCSS</sequence>
<dbReference type="AlphaFoldDB" id="A0ABD0QKZ3"/>
<dbReference type="Proteomes" id="UP001529510">
    <property type="component" value="Unassembled WGS sequence"/>
</dbReference>
<organism evidence="2 3">
    <name type="scientific">Cirrhinus mrigala</name>
    <name type="common">Mrigala</name>
    <dbReference type="NCBI Taxonomy" id="683832"/>
    <lineage>
        <taxon>Eukaryota</taxon>
        <taxon>Metazoa</taxon>
        <taxon>Chordata</taxon>
        <taxon>Craniata</taxon>
        <taxon>Vertebrata</taxon>
        <taxon>Euteleostomi</taxon>
        <taxon>Actinopterygii</taxon>
        <taxon>Neopterygii</taxon>
        <taxon>Teleostei</taxon>
        <taxon>Ostariophysi</taxon>
        <taxon>Cypriniformes</taxon>
        <taxon>Cyprinidae</taxon>
        <taxon>Labeoninae</taxon>
        <taxon>Labeonini</taxon>
        <taxon>Cirrhinus</taxon>
    </lineage>
</organism>
<feature type="non-terminal residue" evidence="2">
    <location>
        <position position="59"/>
    </location>
</feature>
<feature type="compositionally biased region" description="Basic and acidic residues" evidence="1">
    <location>
        <begin position="1"/>
        <end position="16"/>
    </location>
</feature>
<name>A0ABD0QKZ3_CIRMR</name>